<dbReference type="Proteomes" id="UP000070533">
    <property type="component" value="Unassembled WGS sequence"/>
</dbReference>
<dbReference type="EMBL" id="LRQG01000092">
    <property type="protein sequence ID" value="KXA39454.1"/>
    <property type="molecule type" value="Genomic_DNA"/>
</dbReference>
<accession>A0A133Q9A8</accession>
<reference evidence="2" key="1">
    <citation type="submission" date="2016-01" db="EMBL/GenBank/DDBJ databases">
        <authorList>
            <person name="Mitreva M."/>
            <person name="Pepin K.H."/>
            <person name="Mihindukulasuriya K.A."/>
            <person name="Fulton R."/>
            <person name="Fronick C."/>
            <person name="O'Laughlin M."/>
            <person name="Miner T."/>
            <person name="Herter B."/>
            <person name="Rosa B.A."/>
            <person name="Cordes M."/>
            <person name="Tomlinson C."/>
            <person name="Wollam A."/>
            <person name="Palsikar V.B."/>
            <person name="Mardis E.R."/>
            <person name="Wilson R.K."/>
        </authorList>
    </citation>
    <scope>NUCLEOTIDE SEQUENCE [LARGE SCALE GENOMIC DNA]</scope>
    <source>
        <strain evidence="2">MJR7716</strain>
    </source>
</reference>
<protein>
    <submittedName>
        <fullName evidence="1">Uncharacterized protein</fullName>
    </submittedName>
</protein>
<sequence length="101" mass="11122">MFRCPKINGLQPCGLSFVIACWGFVVGLGSNGRVGLSLASPLADVLSNAKLSNFTKIPNFSCRMLKEHHPLSHYLRCVQKAAVNIYLSDFFTMVLPPFSEC</sequence>
<keyword evidence="2" id="KW-1185">Reference proteome</keyword>
<organism evidence="1 2">
    <name type="scientific">Prevotella corporis</name>
    <dbReference type="NCBI Taxonomy" id="28128"/>
    <lineage>
        <taxon>Bacteria</taxon>
        <taxon>Pseudomonadati</taxon>
        <taxon>Bacteroidota</taxon>
        <taxon>Bacteroidia</taxon>
        <taxon>Bacteroidales</taxon>
        <taxon>Prevotellaceae</taxon>
        <taxon>Prevotella</taxon>
    </lineage>
</organism>
<proteinExistence type="predicted"/>
<dbReference type="AlphaFoldDB" id="A0A133Q9A8"/>
<name>A0A133Q9A8_9BACT</name>
<evidence type="ECO:0000313" key="1">
    <source>
        <dbReference type="EMBL" id="KXA39454.1"/>
    </source>
</evidence>
<comment type="caution">
    <text evidence="1">The sequence shown here is derived from an EMBL/GenBank/DDBJ whole genome shotgun (WGS) entry which is preliminary data.</text>
</comment>
<evidence type="ECO:0000313" key="2">
    <source>
        <dbReference type="Proteomes" id="UP000070533"/>
    </source>
</evidence>
<dbReference type="PROSITE" id="PS51257">
    <property type="entry name" value="PROKAR_LIPOPROTEIN"/>
    <property type="match status" value="1"/>
</dbReference>
<gene>
    <name evidence="1" type="ORF">HMPREF3226_01289</name>
</gene>